<dbReference type="EMBL" id="VIEB01000163">
    <property type="protein sequence ID" value="TQE02939.1"/>
    <property type="molecule type" value="Genomic_DNA"/>
</dbReference>
<evidence type="ECO:0000313" key="3">
    <source>
        <dbReference type="Proteomes" id="UP000315295"/>
    </source>
</evidence>
<dbReference type="Proteomes" id="UP000315295">
    <property type="component" value="Unassembled WGS sequence"/>
</dbReference>
<feature type="transmembrane region" description="Helical" evidence="1">
    <location>
        <begin position="6"/>
        <end position="27"/>
    </location>
</feature>
<sequence length="49" mass="5260">MAKVVPQLNLVIIMVMLGSAIVTKAIIQGRDSNGPVLIQTNEALIKKTE</sequence>
<name>A0A540MW12_MALBA</name>
<reference evidence="2 3" key="1">
    <citation type="journal article" date="2019" name="G3 (Bethesda)">
        <title>Sequencing of a Wild Apple (Malus baccata) Genome Unravels the Differences Between Cultivated and Wild Apple Species Regarding Disease Resistance and Cold Tolerance.</title>
        <authorList>
            <person name="Chen X."/>
        </authorList>
    </citation>
    <scope>NUCLEOTIDE SEQUENCE [LARGE SCALE GENOMIC DNA]</scope>
    <source>
        <strain evidence="3">cv. Shandingzi</strain>
        <tissue evidence="2">Leaves</tissue>
    </source>
</reference>
<accession>A0A540MW12</accession>
<keyword evidence="1" id="KW-0472">Membrane</keyword>
<gene>
    <name evidence="2" type="ORF">C1H46_011426</name>
</gene>
<comment type="caution">
    <text evidence="2">The sequence shown here is derived from an EMBL/GenBank/DDBJ whole genome shotgun (WGS) entry which is preliminary data.</text>
</comment>
<proteinExistence type="predicted"/>
<dbReference type="AlphaFoldDB" id="A0A540MW12"/>
<evidence type="ECO:0000313" key="2">
    <source>
        <dbReference type="EMBL" id="TQE02939.1"/>
    </source>
</evidence>
<keyword evidence="1" id="KW-0812">Transmembrane</keyword>
<keyword evidence="1" id="KW-1133">Transmembrane helix</keyword>
<keyword evidence="3" id="KW-1185">Reference proteome</keyword>
<organism evidence="2 3">
    <name type="scientific">Malus baccata</name>
    <name type="common">Siberian crab apple</name>
    <name type="synonym">Pyrus baccata</name>
    <dbReference type="NCBI Taxonomy" id="106549"/>
    <lineage>
        <taxon>Eukaryota</taxon>
        <taxon>Viridiplantae</taxon>
        <taxon>Streptophyta</taxon>
        <taxon>Embryophyta</taxon>
        <taxon>Tracheophyta</taxon>
        <taxon>Spermatophyta</taxon>
        <taxon>Magnoliopsida</taxon>
        <taxon>eudicotyledons</taxon>
        <taxon>Gunneridae</taxon>
        <taxon>Pentapetalae</taxon>
        <taxon>rosids</taxon>
        <taxon>fabids</taxon>
        <taxon>Rosales</taxon>
        <taxon>Rosaceae</taxon>
        <taxon>Amygdaloideae</taxon>
        <taxon>Maleae</taxon>
        <taxon>Malus</taxon>
    </lineage>
</organism>
<protein>
    <submittedName>
        <fullName evidence="2">Uncharacterized protein</fullName>
    </submittedName>
</protein>
<evidence type="ECO:0000256" key="1">
    <source>
        <dbReference type="SAM" id="Phobius"/>
    </source>
</evidence>